<dbReference type="Pfam" id="PF05593">
    <property type="entry name" value="RHS_repeat"/>
    <property type="match status" value="1"/>
</dbReference>
<dbReference type="EMBL" id="JAVDVI010000015">
    <property type="protein sequence ID" value="MDR6969108.1"/>
    <property type="molecule type" value="Genomic_DNA"/>
</dbReference>
<accession>A0ABU1TTA2</accession>
<dbReference type="NCBIfam" id="TIGR01643">
    <property type="entry name" value="YD_repeat_2x"/>
    <property type="match status" value="1"/>
</dbReference>
<name>A0ABU1TTA2_9FLAO</name>
<sequence>MKTTLYFFLMLVILSNVAAQQQQQLNLPTIIPASPTSQTFMRYGEIPVDYSTGVPNIDIPIYTLEGTKLKVPISISYHASGIKVQDIASEVGLGWSLNAGGMISRTVNGIRDEKSIAKTYSNAAAMLAAVNTNAHIYDCASNVLSGIRNFEFFFDDTFDNTQDSMSDRYFYRLPNGPSGVFTYDYPANNTAITLPYRPYKIERFIDPSGQKKIYRFKITDDNGTLYTFESYMSSTQPPSEWFLKEMVSADGTDTITFTYQLREAAYSRNAVSKIYFSSPQVYSLQCSPSDLFSGAYQTLTPLPGYNTPVLQSITSSKAVVTFEYQDDREDFPLLKRLSGIKVTPVGVPSQIIKSVIFNDRYFGTTAENKRLGLENVTFAIPGVPEQQKYNFTYEAQVLPAYPYKMSLPKYQEDFWGYYNGTPLGSANNKAPRDFITNANDKQNYGADRKADSSPTGYYSKACMLKEISYPTGGRTVFEFERAFINNLYPYNAPYSNGYAGGFRVASIKSFTEADVIAGIKTYQYNIASTRQLRQEYYTYNQFMTEKRYTGGSEFPNNHCWAEFSKYYVFPDPILPLEVAPGLQVVYKQVTEYHGTLAGHESKTVYEYDYPYSPNEYDDSPLEYQYERFHHPFHYDKGNYLPQLLSKETSLKNLSGYNKVQREEYQYKELFKSTFNTGIKLTRQKSYQHESYWTMANAAPYGCCGYNENCVPGCNPDAFCSSSIDEYINSIVAIDTKAYQEASVMTQSMTFVYDPQDETKFVLTTRNLTYNQANLAVKEETSTSSEGDLLKTEYKYPHDFPTVQPYQAMLARNQIAQVIEANHYRGAVLQDKVLTRYRNWGSGIIEPEYVSTQKAGIGGVENRVDYLAYTQKANLAGVRKTDGTPTAYLWGYSGTLPIAMVDNSRYVNTSVPKTLSQHFSTNNSSISMTSSVPYTLASNCVSNCTAGTAINAMVTRRYQKGNDHPATFTVKIYGPGNTLAATITDNMLQSQTTLEVSSQVSLPPGAYTATAAATYPVGFGYGTTYSQEVEVELYATFNVDATVPFHTSFEEDAQQVSTSQSKTGTKSHTGSYTLTIPSSSSGYSQMVVSFWGKISAFSAWTYVEQTVTTTTSGSTVTIGGGYAFIDEVRLHPPGAQMSTYTYKPLVGITSMTDPKGLTTTYEYDAFGRLKCVRDHQGNILTESKYHYKPQN</sequence>
<protein>
    <submittedName>
        <fullName evidence="2">YD repeat-containing protein</fullName>
    </submittedName>
</protein>
<comment type="caution">
    <text evidence="2">The sequence shown here is derived from an EMBL/GenBank/DDBJ whole genome shotgun (WGS) entry which is preliminary data.</text>
</comment>
<keyword evidence="3" id="KW-1185">Reference proteome</keyword>
<feature type="signal peptide" evidence="1">
    <location>
        <begin position="1"/>
        <end position="18"/>
    </location>
</feature>
<evidence type="ECO:0000313" key="2">
    <source>
        <dbReference type="EMBL" id="MDR6969108.1"/>
    </source>
</evidence>
<gene>
    <name evidence="2" type="ORF">J2X31_003134</name>
</gene>
<dbReference type="RefSeq" id="WP_310027852.1">
    <property type="nucleotide sequence ID" value="NZ_JAVDVI010000015.1"/>
</dbReference>
<dbReference type="InterPro" id="IPR031325">
    <property type="entry name" value="RHS_repeat"/>
</dbReference>
<dbReference type="Proteomes" id="UP001255185">
    <property type="component" value="Unassembled WGS sequence"/>
</dbReference>
<proteinExistence type="predicted"/>
<reference evidence="2 3" key="1">
    <citation type="submission" date="2023-07" db="EMBL/GenBank/DDBJ databases">
        <title>Sorghum-associated microbial communities from plants grown in Nebraska, USA.</title>
        <authorList>
            <person name="Schachtman D."/>
        </authorList>
    </citation>
    <scope>NUCLEOTIDE SEQUENCE [LARGE SCALE GENOMIC DNA]</scope>
    <source>
        <strain evidence="2 3">3773</strain>
    </source>
</reference>
<organism evidence="2 3">
    <name type="scientific">Flavobacterium arsenatis</name>
    <dbReference type="NCBI Taxonomy" id="1484332"/>
    <lineage>
        <taxon>Bacteria</taxon>
        <taxon>Pseudomonadati</taxon>
        <taxon>Bacteroidota</taxon>
        <taxon>Flavobacteriia</taxon>
        <taxon>Flavobacteriales</taxon>
        <taxon>Flavobacteriaceae</taxon>
        <taxon>Flavobacterium</taxon>
    </lineage>
</organism>
<feature type="chain" id="PRO_5045332176" evidence="1">
    <location>
        <begin position="19"/>
        <end position="1190"/>
    </location>
</feature>
<evidence type="ECO:0000256" key="1">
    <source>
        <dbReference type="SAM" id="SignalP"/>
    </source>
</evidence>
<evidence type="ECO:0000313" key="3">
    <source>
        <dbReference type="Proteomes" id="UP001255185"/>
    </source>
</evidence>
<keyword evidence="1" id="KW-0732">Signal</keyword>
<dbReference type="InterPro" id="IPR006530">
    <property type="entry name" value="YD"/>
</dbReference>